<protein>
    <submittedName>
        <fullName evidence="1">Uncharacterized protein</fullName>
    </submittedName>
</protein>
<dbReference type="Proteomes" id="UP000525389">
    <property type="component" value="Unassembled WGS sequence"/>
</dbReference>
<dbReference type="AlphaFoldDB" id="A0A7W8GEI0"/>
<accession>A0A7W8GEI0</accession>
<dbReference type="EMBL" id="JACHFN010000005">
    <property type="protein sequence ID" value="MBB5234167.1"/>
    <property type="molecule type" value="Genomic_DNA"/>
</dbReference>
<name>A0A7W8GEI0_9DEIO</name>
<sequence length="409" mass="47255">MIDDSLPPLTRPDVVSKTPLQLPLNFRLTEEALRTPGEALLAAGDYTAIWQVVYVQKTRCDGCGRPKQAKELVIIRDNDTLEERHVGLDCMEKLYGESAARLRQHAGDVRAARRGLLSKLRLKDDISTEEAIRRIRGMVLAHVPRPEPHLTLLDGIDTLTPNKHEQDQLARLQDLALYHREWQDDPDRARRRWSALSTHPRFLYSGPRNRVREACQRALHSGTQLPEDEIHQLNTWLAQAQTFDSPLRTMTRPEEYEGQEAYEAAVEETLALYMGAAVPQRVHWRPPFIPSPEELVSVDRREGYAVVAIDPREVRRFKQRILEHGPYRKATQRPIIVVGPEQVHVDPAVYRRGRVDDREDQGDDEPGSEILVAERRHRYVLVGWALAERYTPTHRAWRQWSRSALEFYL</sequence>
<proteinExistence type="predicted"/>
<gene>
    <name evidence="1" type="ORF">HNQ09_001605</name>
</gene>
<comment type="caution">
    <text evidence="1">The sequence shown here is derived from an EMBL/GenBank/DDBJ whole genome shotgun (WGS) entry which is preliminary data.</text>
</comment>
<keyword evidence="2" id="KW-1185">Reference proteome</keyword>
<dbReference type="RefSeq" id="WP_184027664.1">
    <property type="nucleotide sequence ID" value="NZ_JACHFN010000005.1"/>
</dbReference>
<evidence type="ECO:0000313" key="1">
    <source>
        <dbReference type="EMBL" id="MBB5234167.1"/>
    </source>
</evidence>
<organism evidence="1 2">
    <name type="scientific">Deinococcus budaensis</name>
    <dbReference type="NCBI Taxonomy" id="1665626"/>
    <lineage>
        <taxon>Bacteria</taxon>
        <taxon>Thermotogati</taxon>
        <taxon>Deinococcota</taxon>
        <taxon>Deinococci</taxon>
        <taxon>Deinococcales</taxon>
        <taxon>Deinococcaceae</taxon>
        <taxon>Deinococcus</taxon>
    </lineage>
</organism>
<reference evidence="1 2" key="1">
    <citation type="submission" date="2020-08" db="EMBL/GenBank/DDBJ databases">
        <title>Genomic Encyclopedia of Type Strains, Phase IV (KMG-IV): sequencing the most valuable type-strain genomes for metagenomic binning, comparative biology and taxonomic classification.</title>
        <authorList>
            <person name="Goeker M."/>
        </authorList>
    </citation>
    <scope>NUCLEOTIDE SEQUENCE [LARGE SCALE GENOMIC DNA]</scope>
    <source>
        <strain evidence="1 2">DSM 101791</strain>
    </source>
</reference>
<evidence type="ECO:0000313" key="2">
    <source>
        <dbReference type="Proteomes" id="UP000525389"/>
    </source>
</evidence>